<protein>
    <recommendedName>
        <fullName evidence="4">Tubby C-terminal domain-containing protein</fullName>
    </recommendedName>
</protein>
<organism evidence="2 3">
    <name type="scientific">Tritrichomonas foetus</name>
    <dbReference type="NCBI Taxonomy" id="1144522"/>
    <lineage>
        <taxon>Eukaryota</taxon>
        <taxon>Metamonada</taxon>
        <taxon>Parabasalia</taxon>
        <taxon>Tritrichomonadida</taxon>
        <taxon>Tritrichomonadidae</taxon>
        <taxon>Tritrichomonas</taxon>
    </lineage>
</organism>
<evidence type="ECO:0008006" key="4">
    <source>
        <dbReference type="Google" id="ProtNLM"/>
    </source>
</evidence>
<dbReference type="EMBL" id="MLAK01000344">
    <property type="protein sequence ID" value="OHT14568.1"/>
    <property type="molecule type" value="Genomic_DNA"/>
</dbReference>
<name>A0A1J4KUJ9_9EUKA</name>
<feature type="compositionally biased region" description="Polar residues" evidence="1">
    <location>
        <begin position="122"/>
        <end position="136"/>
    </location>
</feature>
<proteinExistence type="predicted"/>
<feature type="compositionally biased region" description="Polar residues" evidence="1">
    <location>
        <begin position="97"/>
        <end position="112"/>
    </location>
</feature>
<comment type="caution">
    <text evidence="2">The sequence shown here is derived from an EMBL/GenBank/DDBJ whole genome shotgun (WGS) entry which is preliminary data.</text>
</comment>
<gene>
    <name evidence="2" type="ORF">TRFO_14964</name>
</gene>
<evidence type="ECO:0000313" key="2">
    <source>
        <dbReference type="EMBL" id="OHT14568.1"/>
    </source>
</evidence>
<sequence>MTEYEPFLRHRCIVFDNMFTMMDPAYSTSEIKPIMLSIPKQFKNMQQNLVKGAQPAVKLPQNDKPKSRLLSSSIRKTNPGSNSANPNSHQAGPPQVRQPQNPESPAKQTSPRASPRPIPVNKPNSPSQGQNKMTTNNPLLEKFISEDDEYWMQPLPSKCNADFIVDINKTKSGLKVELFSDPSKPSLFKASLNGLTVADNLIINTKDNFSIATYYDGENQVYFATLSENGKQSTEICAAKYLQEGVFDLYIPALKKNKSTGKGYMCPIAFGGDFSNLVTKFENKSKEVIRLSTRAKNMDRNNIDFCYDGRFKTQDKSNFVLYHESNPSKDICSFGNVGGTPTSNLNVNYPMNTIQALFCVIAANVSH</sequence>
<evidence type="ECO:0000256" key="1">
    <source>
        <dbReference type="SAM" id="MobiDB-lite"/>
    </source>
</evidence>
<dbReference type="GeneID" id="94832823"/>
<dbReference type="OrthoDB" id="8775810at2759"/>
<accession>A0A1J4KUJ9</accession>
<dbReference type="RefSeq" id="XP_068367704.1">
    <property type="nucleotide sequence ID" value="XM_068498119.1"/>
</dbReference>
<evidence type="ECO:0000313" key="3">
    <source>
        <dbReference type="Proteomes" id="UP000179807"/>
    </source>
</evidence>
<dbReference type="AlphaFoldDB" id="A0A1J4KUJ9"/>
<feature type="compositionally biased region" description="Polar residues" evidence="1">
    <location>
        <begin position="69"/>
        <end position="90"/>
    </location>
</feature>
<dbReference type="Proteomes" id="UP000179807">
    <property type="component" value="Unassembled WGS sequence"/>
</dbReference>
<feature type="region of interest" description="Disordered" evidence="1">
    <location>
        <begin position="53"/>
        <end position="136"/>
    </location>
</feature>
<dbReference type="VEuPathDB" id="TrichDB:TRFO_14964"/>
<keyword evidence="3" id="KW-1185">Reference proteome</keyword>
<reference evidence="2" key="1">
    <citation type="submission" date="2016-10" db="EMBL/GenBank/DDBJ databases">
        <authorList>
            <person name="Benchimol M."/>
            <person name="Almeida L.G."/>
            <person name="Vasconcelos A.T."/>
            <person name="Perreira-Neves A."/>
            <person name="Rosa I.A."/>
            <person name="Tasca T."/>
            <person name="Bogo M.R."/>
            <person name="de Souza W."/>
        </authorList>
    </citation>
    <scope>NUCLEOTIDE SEQUENCE [LARGE SCALE GENOMIC DNA]</scope>
    <source>
        <strain evidence="2">K</strain>
    </source>
</reference>